<reference evidence="2 3" key="1">
    <citation type="submission" date="2016-03" db="EMBL/GenBank/DDBJ databases">
        <title>Pediococcus and Lactobacillus from brewery environment - whole genome sequencing and assembly.</title>
        <authorList>
            <person name="Behr J."/>
            <person name="Geissler A.J."/>
            <person name="Vogel R.F."/>
        </authorList>
    </citation>
    <scope>NUCLEOTIDE SEQUENCE [LARGE SCALE GENOMIC DNA]</scope>
    <source>
        <strain evidence="2 3">TMW 1.1995</strain>
    </source>
</reference>
<feature type="domain" description="Peptidase C39-like" evidence="1">
    <location>
        <begin position="8"/>
        <end position="152"/>
    </location>
</feature>
<evidence type="ECO:0000259" key="1">
    <source>
        <dbReference type="Pfam" id="PF13529"/>
    </source>
</evidence>
<dbReference type="Gene3D" id="3.90.70.10">
    <property type="entry name" value="Cysteine proteinases"/>
    <property type="match status" value="1"/>
</dbReference>
<organism evidence="2 3">
    <name type="scientific">Secundilactobacillus paracollinoides</name>
    <dbReference type="NCBI Taxonomy" id="240427"/>
    <lineage>
        <taxon>Bacteria</taxon>
        <taxon>Bacillati</taxon>
        <taxon>Bacillota</taxon>
        <taxon>Bacilli</taxon>
        <taxon>Lactobacillales</taxon>
        <taxon>Lactobacillaceae</taxon>
        <taxon>Secundilactobacillus</taxon>
    </lineage>
</organism>
<evidence type="ECO:0000313" key="2">
    <source>
        <dbReference type="EMBL" id="ANZ68423.1"/>
    </source>
</evidence>
<dbReference type="Proteomes" id="UP000093267">
    <property type="component" value="Chromosome"/>
</dbReference>
<dbReference type="AlphaFoldDB" id="A0A1B2J2D5"/>
<accession>A0A1B2J2D5</accession>
<dbReference type="InterPro" id="IPR039564">
    <property type="entry name" value="Peptidase_C39-like"/>
</dbReference>
<proteinExistence type="predicted"/>
<dbReference type="STRING" id="240427.AYR62_10715"/>
<dbReference type="EMBL" id="CP014924">
    <property type="protein sequence ID" value="ANZ68423.1"/>
    <property type="molecule type" value="Genomic_DNA"/>
</dbReference>
<keyword evidence="3" id="KW-1185">Reference proteome</keyword>
<sequence length="178" mass="19525">MMLGAENINQLFCGMPNGCEPAALLMGLHWKAEAATLDYGAFLAEMPIAADYNPYHGFGGDPADDVAGRFEAIFPEPLTKWANRYGRARNVSGADTAQLKDMLTEKNPIVTYVTVGFETPVSDDYAFGRALSNNHAVLLDGRCGELLHVSDPIDGAYWLPVARFEKAYNARHWAVELL</sequence>
<gene>
    <name evidence="2" type="ORF">AYR63_07485</name>
</gene>
<dbReference type="KEGG" id="lpd:AYR62_10715"/>
<evidence type="ECO:0000313" key="3">
    <source>
        <dbReference type="Proteomes" id="UP000093267"/>
    </source>
</evidence>
<name>A0A1B2J2D5_9LACO</name>
<protein>
    <recommendedName>
        <fullName evidence="1">Peptidase C39-like domain-containing protein</fullName>
    </recommendedName>
</protein>
<dbReference type="Pfam" id="PF13529">
    <property type="entry name" value="Peptidase_C39_2"/>
    <property type="match status" value="1"/>
</dbReference>